<reference evidence="1" key="1">
    <citation type="submission" date="2025-05" db="UniProtKB">
        <authorList>
            <consortium name="Ensembl"/>
        </authorList>
    </citation>
    <scope>IDENTIFICATION</scope>
</reference>
<organism evidence="1 2">
    <name type="scientific">Sus scrofa</name>
    <name type="common">Pig</name>
    <dbReference type="NCBI Taxonomy" id="9823"/>
    <lineage>
        <taxon>Eukaryota</taxon>
        <taxon>Metazoa</taxon>
        <taxon>Chordata</taxon>
        <taxon>Craniata</taxon>
        <taxon>Vertebrata</taxon>
        <taxon>Euteleostomi</taxon>
        <taxon>Mammalia</taxon>
        <taxon>Eutheria</taxon>
        <taxon>Laurasiatheria</taxon>
        <taxon>Artiodactyla</taxon>
        <taxon>Suina</taxon>
        <taxon>Suidae</taxon>
        <taxon>Sus</taxon>
    </lineage>
</organism>
<dbReference type="Ensembl" id="ENSSSCT00055041691.1">
    <property type="protein sequence ID" value="ENSSSCP00055033192.1"/>
    <property type="gene ID" value="ENSSSCG00055021240.1"/>
</dbReference>
<proteinExistence type="predicted"/>
<dbReference type="Proteomes" id="UP000694571">
    <property type="component" value="Unplaced"/>
</dbReference>
<dbReference type="Proteomes" id="UP000694720">
    <property type="component" value="Unplaced"/>
</dbReference>
<evidence type="ECO:0000313" key="1">
    <source>
        <dbReference type="Ensembl" id="ENSSSCP00025003920.1"/>
    </source>
</evidence>
<dbReference type="Proteomes" id="UP000694725">
    <property type="component" value="Unplaced"/>
</dbReference>
<dbReference type="Ensembl" id="ENSSSCT00025009828.1">
    <property type="protein sequence ID" value="ENSSSCP00025003920.1"/>
    <property type="gene ID" value="ENSSSCG00025007392.1"/>
</dbReference>
<dbReference type="Ensembl" id="ENSSSCT00065039469.1">
    <property type="protein sequence ID" value="ENSSSCP00065016701.1"/>
    <property type="gene ID" value="ENSSSCG00065029257.1"/>
</dbReference>
<sequence>MNLPVPNKVWPLGEGFPTLAALVRLFSRVNFLVLNEFRDAAKGLPTSAALIITTMNSPVYIKVGALAKAFSTFTALIRPFPSVSSLVQDQRVFAVELFSTFVAYVRPCSCVNFLVSNEIRLAAKEFSTITALIEPLTCVNAPVFNKARDLPKELPTFIALIRPFTSVYCLVFEKVTALAKEFPTFAALIGPFSSVNSLMPSKCVFSGEYFPTFTTLVMLLSSAKGFPKLSVLMGLYPAVRDPVVKARGGWQVHSALTVYAGLVWHRGSAAFHGIPALIRPEEFLSTLLLLVPVKVCTEP</sequence>
<dbReference type="PANTHER" id="PTHR33426:SF27">
    <property type="entry name" value="ZINC FINGER PROTEIN 671"/>
    <property type="match status" value="1"/>
</dbReference>
<accession>A0A8D0UHE0</accession>
<dbReference type="Proteomes" id="UP000694722">
    <property type="component" value="Unplaced"/>
</dbReference>
<dbReference type="AlphaFoldDB" id="A0A8D0UHE0"/>
<dbReference type="Ensembl" id="ENSSSCT00050073679.1">
    <property type="protein sequence ID" value="ENSSSCP00050031738.1"/>
    <property type="gene ID" value="ENSSSCG00050054044.1"/>
</dbReference>
<dbReference type="Proteomes" id="UP000694724">
    <property type="component" value="Unplaced"/>
</dbReference>
<protein>
    <submittedName>
        <fullName evidence="1">Uncharacterized protein</fullName>
    </submittedName>
</protein>
<dbReference type="Ensembl" id="ENSSSCT00035082164.1">
    <property type="protein sequence ID" value="ENSSSCP00035034048.1"/>
    <property type="gene ID" value="ENSSSCG00035061183.1"/>
</dbReference>
<dbReference type="Proteomes" id="UP000694727">
    <property type="component" value="Unplaced"/>
</dbReference>
<dbReference type="Ensembl" id="ENSSSCT00040054085.1">
    <property type="protein sequence ID" value="ENSSSCP00040022517.1"/>
    <property type="gene ID" value="ENSSSCG00040040481.1"/>
</dbReference>
<evidence type="ECO:0000313" key="2">
    <source>
        <dbReference type="Proteomes" id="UP000694727"/>
    </source>
</evidence>
<name>A0A8D0UHE0_PIG</name>
<dbReference type="PANTHER" id="PTHR33426">
    <property type="entry name" value="C2H2-TYPE DOMAIN-CONTAINING PROTEIN"/>
    <property type="match status" value="1"/>
</dbReference>